<dbReference type="InterPro" id="IPR014756">
    <property type="entry name" value="Ig_E-set"/>
</dbReference>
<dbReference type="RefSeq" id="XP_030748760.1">
    <property type="nucleotide sequence ID" value="XM_030892900.1"/>
</dbReference>
<feature type="region of interest" description="Disordered" evidence="3">
    <location>
        <begin position="333"/>
        <end position="385"/>
    </location>
</feature>
<dbReference type="InterPro" id="IPR011021">
    <property type="entry name" value="Arrestin-like_N"/>
</dbReference>
<evidence type="ECO:0000259" key="4">
    <source>
        <dbReference type="SMART" id="SM01017"/>
    </source>
</evidence>
<dbReference type="AlphaFoldDB" id="A0A6J2XCT8"/>
<feature type="compositionally biased region" description="Polar residues" evidence="3">
    <location>
        <begin position="375"/>
        <end position="385"/>
    </location>
</feature>
<keyword evidence="2" id="KW-0716">Sensory transduction</keyword>
<name>A0A6J2XCT8_SITOR</name>
<feature type="domain" description="Arrestin C-terminal-like" evidence="4">
    <location>
        <begin position="171"/>
        <end position="304"/>
    </location>
</feature>
<dbReference type="InterPro" id="IPR011022">
    <property type="entry name" value="Arrestin_C-like"/>
</dbReference>
<dbReference type="PANTHER" id="PTHR11188:SF176">
    <property type="entry name" value="ARRESTIN DOMAIN-CONTAINING PROTEIN 1"/>
    <property type="match status" value="1"/>
</dbReference>
<dbReference type="SUPFAM" id="SSF81296">
    <property type="entry name" value="E set domains"/>
    <property type="match status" value="2"/>
</dbReference>
<proteinExistence type="inferred from homology"/>
<protein>
    <submittedName>
        <fullName evidence="6">Arrestin domain-containing protein 3-like</fullName>
    </submittedName>
</protein>
<dbReference type="SMART" id="SM01017">
    <property type="entry name" value="Arrestin_C"/>
    <property type="match status" value="1"/>
</dbReference>
<feature type="compositionally biased region" description="Low complexity" evidence="3">
    <location>
        <begin position="337"/>
        <end position="346"/>
    </location>
</feature>
<dbReference type="KEGG" id="soy:115876880"/>
<comment type="similarity">
    <text evidence="1">Belongs to the arrestin family.</text>
</comment>
<dbReference type="InterPro" id="IPR014752">
    <property type="entry name" value="Arrestin-like_C"/>
</dbReference>
<keyword evidence="5" id="KW-1185">Reference proteome</keyword>
<dbReference type="Proteomes" id="UP000504635">
    <property type="component" value="Unplaced"/>
</dbReference>
<dbReference type="GeneID" id="115876880"/>
<evidence type="ECO:0000256" key="1">
    <source>
        <dbReference type="ARBA" id="ARBA00005298"/>
    </source>
</evidence>
<dbReference type="Pfam" id="PF02752">
    <property type="entry name" value="Arrestin_C"/>
    <property type="match status" value="1"/>
</dbReference>
<evidence type="ECO:0000256" key="3">
    <source>
        <dbReference type="SAM" id="MobiDB-lite"/>
    </source>
</evidence>
<dbReference type="InParanoid" id="A0A6J2XCT8"/>
<gene>
    <name evidence="6" type="primary">LOC115876880</name>
</gene>
<dbReference type="GO" id="GO:0005737">
    <property type="term" value="C:cytoplasm"/>
    <property type="evidence" value="ECO:0007669"/>
    <property type="project" value="TreeGrafter"/>
</dbReference>
<evidence type="ECO:0000313" key="6">
    <source>
        <dbReference type="RefSeq" id="XP_030748760.1"/>
    </source>
</evidence>
<dbReference type="OrthoDB" id="2333384at2759"/>
<sequence>MSNIQIQFNNTQLNTGDTITGKLVCMFSSPKNFRKLYIRLKCKEHTSWTDSERYYDHHDKKHKTRYVNYTGTNTLFYQEVVLHGEGSLSAGHHVFPFSVKIPEHLPSSFVCSYGFIKHSIKGTMDRPWKLDLEDYRELQVMSPIKLSTFNSHIQEAVNLSDDKTLCCCCCASGPITLCLSLEKQGFVVGESINVKVYCLNMSNSNVNGITVIVKSNLDYKTTHPGVKYKHDSELVSSTGDTGVGAHGEREYNFVLDIPQSTPVYNFAGCDLFRSSHELKVCAAIPGMHNDFEIEQTIYLGHIPFNTISPIFPQPGFNAGPNVPIMPMPMPMPSNEGATAPVNNVAPSAPPKLLMSNEENSGDGNANELPPPSYNEAIQNTKINLN</sequence>
<dbReference type="GO" id="GO:0015031">
    <property type="term" value="P:protein transport"/>
    <property type="evidence" value="ECO:0007669"/>
    <property type="project" value="TreeGrafter"/>
</dbReference>
<dbReference type="FunCoup" id="A0A6J2XCT8">
    <property type="interactions" value="602"/>
</dbReference>
<dbReference type="InterPro" id="IPR050357">
    <property type="entry name" value="Arrestin_domain-protein"/>
</dbReference>
<evidence type="ECO:0000256" key="2">
    <source>
        <dbReference type="ARBA" id="ARBA00022606"/>
    </source>
</evidence>
<accession>A0A6J2XCT8</accession>
<dbReference type="PANTHER" id="PTHR11188">
    <property type="entry name" value="ARRESTIN DOMAIN CONTAINING PROTEIN"/>
    <property type="match status" value="1"/>
</dbReference>
<organism evidence="5 6">
    <name type="scientific">Sitophilus oryzae</name>
    <name type="common">Rice weevil</name>
    <name type="synonym">Curculio oryzae</name>
    <dbReference type="NCBI Taxonomy" id="7048"/>
    <lineage>
        <taxon>Eukaryota</taxon>
        <taxon>Metazoa</taxon>
        <taxon>Ecdysozoa</taxon>
        <taxon>Arthropoda</taxon>
        <taxon>Hexapoda</taxon>
        <taxon>Insecta</taxon>
        <taxon>Pterygota</taxon>
        <taxon>Neoptera</taxon>
        <taxon>Endopterygota</taxon>
        <taxon>Coleoptera</taxon>
        <taxon>Polyphaga</taxon>
        <taxon>Cucujiformia</taxon>
        <taxon>Curculionidae</taxon>
        <taxon>Dryophthorinae</taxon>
        <taxon>Sitophilus</taxon>
    </lineage>
</organism>
<reference evidence="6" key="1">
    <citation type="submission" date="2025-08" db="UniProtKB">
        <authorList>
            <consortium name="RefSeq"/>
        </authorList>
    </citation>
    <scope>IDENTIFICATION</scope>
    <source>
        <tissue evidence="6">Gonads</tissue>
    </source>
</reference>
<dbReference type="Pfam" id="PF00339">
    <property type="entry name" value="Arrestin_N"/>
    <property type="match status" value="1"/>
</dbReference>
<dbReference type="Gene3D" id="2.60.40.640">
    <property type="match status" value="2"/>
</dbReference>
<evidence type="ECO:0000313" key="5">
    <source>
        <dbReference type="Proteomes" id="UP000504635"/>
    </source>
</evidence>